<keyword evidence="1" id="KW-0472">Membrane</keyword>
<evidence type="ECO:0000313" key="3">
    <source>
        <dbReference type="Proteomes" id="UP001415857"/>
    </source>
</evidence>
<protein>
    <submittedName>
        <fullName evidence="2">Uncharacterized protein</fullName>
    </submittedName>
</protein>
<proteinExistence type="predicted"/>
<sequence>MKSLHQKVQDEITWEGGTLSFLSLPALRPIAAGSLSLLISAILLPLPSVFCFLLLSIFYPQINLEPPVPVSTHQTPPVVSLTYRRSLLVVVVTVSTSKEFYQEE</sequence>
<name>A0AAP0NF82_LIQFO</name>
<feature type="transmembrane region" description="Helical" evidence="1">
    <location>
        <begin position="37"/>
        <end position="59"/>
    </location>
</feature>
<comment type="caution">
    <text evidence="2">The sequence shown here is derived from an EMBL/GenBank/DDBJ whole genome shotgun (WGS) entry which is preliminary data.</text>
</comment>
<gene>
    <name evidence="2" type="ORF">L1049_026680</name>
</gene>
<accession>A0AAP0NF82</accession>
<organism evidence="2 3">
    <name type="scientific">Liquidambar formosana</name>
    <name type="common">Formosan gum</name>
    <dbReference type="NCBI Taxonomy" id="63359"/>
    <lineage>
        <taxon>Eukaryota</taxon>
        <taxon>Viridiplantae</taxon>
        <taxon>Streptophyta</taxon>
        <taxon>Embryophyta</taxon>
        <taxon>Tracheophyta</taxon>
        <taxon>Spermatophyta</taxon>
        <taxon>Magnoliopsida</taxon>
        <taxon>eudicotyledons</taxon>
        <taxon>Gunneridae</taxon>
        <taxon>Pentapetalae</taxon>
        <taxon>Saxifragales</taxon>
        <taxon>Altingiaceae</taxon>
        <taxon>Liquidambar</taxon>
    </lineage>
</organism>
<dbReference type="EMBL" id="JBBPBK010000014">
    <property type="protein sequence ID" value="KAK9271091.1"/>
    <property type="molecule type" value="Genomic_DNA"/>
</dbReference>
<reference evidence="2 3" key="1">
    <citation type="journal article" date="2024" name="Plant J.">
        <title>Genome sequences and population genomics reveal climatic adaptation and genomic divergence between two closely related sweetgum species.</title>
        <authorList>
            <person name="Xu W.Q."/>
            <person name="Ren C.Q."/>
            <person name="Zhang X.Y."/>
            <person name="Comes H.P."/>
            <person name="Liu X.H."/>
            <person name="Li Y.G."/>
            <person name="Kettle C.J."/>
            <person name="Jalonen R."/>
            <person name="Gaisberger H."/>
            <person name="Ma Y.Z."/>
            <person name="Qiu Y.X."/>
        </authorList>
    </citation>
    <scope>NUCLEOTIDE SEQUENCE [LARGE SCALE GENOMIC DNA]</scope>
    <source>
        <strain evidence="2">Hangzhou</strain>
    </source>
</reference>
<dbReference type="AlphaFoldDB" id="A0AAP0NF82"/>
<evidence type="ECO:0000313" key="2">
    <source>
        <dbReference type="EMBL" id="KAK9271091.1"/>
    </source>
</evidence>
<keyword evidence="3" id="KW-1185">Reference proteome</keyword>
<evidence type="ECO:0000256" key="1">
    <source>
        <dbReference type="SAM" id="Phobius"/>
    </source>
</evidence>
<keyword evidence="1" id="KW-1133">Transmembrane helix</keyword>
<dbReference type="Proteomes" id="UP001415857">
    <property type="component" value="Unassembled WGS sequence"/>
</dbReference>
<keyword evidence="1" id="KW-0812">Transmembrane</keyword>